<dbReference type="InterPro" id="IPR050952">
    <property type="entry name" value="TRIM-NHL_E3_ligases"/>
</dbReference>
<evidence type="ECO:0000256" key="1">
    <source>
        <dbReference type="SAM" id="MobiDB-lite"/>
    </source>
</evidence>
<dbReference type="PANTHER" id="PTHR24104:SF25">
    <property type="entry name" value="PROTEIN LIN-41"/>
    <property type="match status" value="1"/>
</dbReference>
<dbReference type="GO" id="GO:0061630">
    <property type="term" value="F:ubiquitin protein ligase activity"/>
    <property type="evidence" value="ECO:0007669"/>
    <property type="project" value="TreeGrafter"/>
</dbReference>
<dbReference type="GO" id="GO:0043161">
    <property type="term" value="P:proteasome-mediated ubiquitin-dependent protein catabolic process"/>
    <property type="evidence" value="ECO:0007669"/>
    <property type="project" value="TreeGrafter"/>
</dbReference>
<name>A0A914AGF6_PATMI</name>
<sequence length="413" mass="45813">MPGKRRAKRGGIRPREKRTTRKAKSSTVKSLEDEPTPGPTMRPKRPRRCKGEGISQQEKMTTRKAKSSTVKSLEDEPRPGPTMRPKRPRRCKGEGISQQEEMAEPSAQETITEESSAPGPSKPSSRRGKRGGSKIGQQVSSQGGHWELAREIKKPKTLAHSDVAIRHNDILVLRRYKKGIEMFNPDDKQESPMKFSRYLGPRIQIAFDDIHNRLVVLNCHCEPAPEVKVFNSDNTLAYQFTAVPIGVHSPPSAGTVAIKKDGTILVSFFTPYLYNEHRPSDGKLLRTIPTNINPHRLAADSKGRVFISCGSHGSVEVTDGNGVTLFTITPRIDGQSGLGCLGVVSDSSGIYVGVSQWRWHASMKTGHIHHYDLDGRFLDCVDQGLYDPTRIAFTADGQMAVADQNSIRIYRKV</sequence>
<dbReference type="Gene3D" id="2.120.10.30">
    <property type="entry name" value="TolB, C-terminal domain"/>
    <property type="match status" value="1"/>
</dbReference>
<dbReference type="Proteomes" id="UP000887568">
    <property type="component" value="Unplaced"/>
</dbReference>
<feature type="region of interest" description="Disordered" evidence="1">
    <location>
        <begin position="1"/>
        <end position="146"/>
    </location>
</feature>
<dbReference type="GO" id="GO:0008270">
    <property type="term" value="F:zinc ion binding"/>
    <property type="evidence" value="ECO:0007669"/>
    <property type="project" value="UniProtKB-KW"/>
</dbReference>
<reference evidence="2" key="1">
    <citation type="submission" date="2022-11" db="UniProtKB">
        <authorList>
            <consortium name="EnsemblMetazoa"/>
        </authorList>
    </citation>
    <scope>IDENTIFICATION</scope>
</reference>
<dbReference type="GeneID" id="119732957"/>
<proteinExistence type="predicted"/>
<keyword evidence="3" id="KW-1185">Reference proteome</keyword>
<feature type="compositionally biased region" description="Basic residues" evidence="1">
    <location>
        <begin position="1"/>
        <end position="24"/>
    </location>
</feature>
<dbReference type="SUPFAM" id="SSF101898">
    <property type="entry name" value="NHL repeat"/>
    <property type="match status" value="1"/>
</dbReference>
<protein>
    <submittedName>
        <fullName evidence="2">Uncharacterized protein</fullName>
    </submittedName>
</protein>
<dbReference type="EnsemblMetazoa" id="XM_038206541.1">
    <property type="protein sequence ID" value="XP_038062469.1"/>
    <property type="gene ID" value="LOC119732957"/>
</dbReference>
<organism evidence="2 3">
    <name type="scientific">Patiria miniata</name>
    <name type="common">Bat star</name>
    <name type="synonym">Asterina miniata</name>
    <dbReference type="NCBI Taxonomy" id="46514"/>
    <lineage>
        <taxon>Eukaryota</taxon>
        <taxon>Metazoa</taxon>
        <taxon>Echinodermata</taxon>
        <taxon>Eleutherozoa</taxon>
        <taxon>Asterozoa</taxon>
        <taxon>Asteroidea</taxon>
        <taxon>Valvatacea</taxon>
        <taxon>Valvatida</taxon>
        <taxon>Asterinidae</taxon>
        <taxon>Patiria</taxon>
    </lineage>
</organism>
<evidence type="ECO:0000313" key="3">
    <source>
        <dbReference type="Proteomes" id="UP000887568"/>
    </source>
</evidence>
<dbReference type="GO" id="GO:0000209">
    <property type="term" value="P:protein polyubiquitination"/>
    <property type="evidence" value="ECO:0007669"/>
    <property type="project" value="TreeGrafter"/>
</dbReference>
<dbReference type="InterPro" id="IPR011042">
    <property type="entry name" value="6-blade_b-propeller_TolB-like"/>
</dbReference>
<dbReference type="RefSeq" id="XP_038062469.1">
    <property type="nucleotide sequence ID" value="XM_038206541.1"/>
</dbReference>
<dbReference type="AlphaFoldDB" id="A0A914AGF6"/>
<dbReference type="PANTHER" id="PTHR24104">
    <property type="entry name" value="E3 UBIQUITIN-PROTEIN LIGASE NHLRC1-RELATED"/>
    <property type="match status" value="1"/>
</dbReference>
<evidence type="ECO:0000313" key="2">
    <source>
        <dbReference type="EnsemblMetazoa" id="XP_038062469.1"/>
    </source>
</evidence>
<accession>A0A914AGF6</accession>